<proteinExistence type="predicted"/>
<dbReference type="RefSeq" id="WP_205106713.1">
    <property type="nucleotide sequence ID" value="NZ_JACJJL010000001.1"/>
</dbReference>
<organism evidence="1 2">
    <name type="scientific">Marseilla massiliensis</name>
    <dbReference type="NCBI Taxonomy" id="1841864"/>
    <lineage>
        <taxon>Bacteria</taxon>
        <taxon>Pseudomonadati</taxon>
        <taxon>Bacteroidota</taxon>
        <taxon>Bacteroidia</taxon>
        <taxon>Bacteroidales</taxon>
        <taxon>Prevotellaceae</taxon>
        <taxon>Marseilla</taxon>
    </lineage>
</organism>
<accession>A0A938WKH0</accession>
<gene>
    <name evidence="1" type="ORF">H6B30_00195</name>
</gene>
<keyword evidence="2" id="KW-1185">Reference proteome</keyword>
<dbReference type="EMBL" id="JACJJL010000001">
    <property type="protein sequence ID" value="MBM6660185.1"/>
    <property type="molecule type" value="Genomic_DNA"/>
</dbReference>
<sequence length="320" mass="38255">MKLQLCAEIEGHFLLKSKVEAKRNQYDFEIFEKEGKYFISITKPVKNYMDYAPKLYVKDGVIHIKATKPEIYKDMAEWLYYIEAMGAFNFEVTKIHIDELEVKWIYETEEEKGSIPITSLKRNKKKHKASKYLSDRNLLNLILFRKMLPEAHIPFSYYRQAKTFFDNDNYYFAFINYFMMLEFCFADGHFHKKDVINSFKKSILLKLCVLSAISMIKNDSKVENYKWLMEECKVRHKDVNFESVIYLLIEYRGLLSHASERSNKYLFDNYKLRPLAFITSVICFLLCEYIQVYSCSSKEDKQRLISEKINKLEQELFAKE</sequence>
<evidence type="ECO:0000313" key="1">
    <source>
        <dbReference type="EMBL" id="MBM6660185.1"/>
    </source>
</evidence>
<protein>
    <submittedName>
        <fullName evidence="1">Uncharacterized protein</fullName>
    </submittedName>
</protein>
<evidence type="ECO:0000313" key="2">
    <source>
        <dbReference type="Proteomes" id="UP000764045"/>
    </source>
</evidence>
<dbReference type="AlphaFoldDB" id="A0A938WKH0"/>
<name>A0A938WKH0_9BACT</name>
<comment type="caution">
    <text evidence="1">The sequence shown here is derived from an EMBL/GenBank/DDBJ whole genome shotgun (WGS) entry which is preliminary data.</text>
</comment>
<dbReference type="Proteomes" id="UP000764045">
    <property type="component" value="Unassembled WGS sequence"/>
</dbReference>
<reference evidence="1 2" key="1">
    <citation type="journal article" date="2021" name="Sci. Rep.">
        <title>The distribution of antibiotic resistance genes in chicken gut microbiota commensals.</title>
        <authorList>
            <person name="Juricova H."/>
            <person name="Matiasovicova J."/>
            <person name="Kubasova T."/>
            <person name="Cejkova D."/>
            <person name="Rychlik I."/>
        </authorList>
    </citation>
    <scope>NUCLEOTIDE SEQUENCE [LARGE SCALE GENOMIC DNA]</scope>
    <source>
        <strain evidence="1 2">An819</strain>
    </source>
</reference>